<evidence type="ECO:0000313" key="3">
    <source>
        <dbReference type="Proteomes" id="UP000002526"/>
    </source>
</evidence>
<name>Q89HK5_BRADU</name>
<dbReference type="KEGG" id="bja:blr5985"/>
<gene>
    <name evidence="2" type="ordered locus">blr5985</name>
</gene>
<dbReference type="EnsemblBacteria" id="BAC51250">
    <property type="protein sequence ID" value="BAC51250"/>
    <property type="gene ID" value="BAC51250"/>
</dbReference>
<dbReference type="EMBL" id="BA000040">
    <property type="protein sequence ID" value="BAC51250.1"/>
    <property type="molecule type" value="Genomic_DNA"/>
</dbReference>
<evidence type="ECO:0000313" key="2">
    <source>
        <dbReference type="EMBL" id="BAC51250.1"/>
    </source>
</evidence>
<organism evidence="2 3">
    <name type="scientific">Bradyrhizobium diazoefficiens (strain JCM 10833 / BCRC 13528 / IAM 13628 / NBRC 14792 / USDA 110)</name>
    <dbReference type="NCBI Taxonomy" id="224911"/>
    <lineage>
        <taxon>Bacteria</taxon>
        <taxon>Pseudomonadati</taxon>
        <taxon>Pseudomonadota</taxon>
        <taxon>Alphaproteobacteria</taxon>
        <taxon>Hyphomicrobiales</taxon>
        <taxon>Nitrobacteraceae</taxon>
        <taxon>Bradyrhizobium</taxon>
    </lineage>
</organism>
<feature type="region of interest" description="Disordered" evidence="1">
    <location>
        <begin position="151"/>
        <end position="191"/>
    </location>
</feature>
<feature type="compositionally biased region" description="Basic and acidic residues" evidence="1">
    <location>
        <begin position="151"/>
        <end position="163"/>
    </location>
</feature>
<dbReference type="Proteomes" id="UP000002526">
    <property type="component" value="Chromosome"/>
</dbReference>
<proteinExistence type="predicted"/>
<dbReference type="AlphaFoldDB" id="Q89HK5"/>
<dbReference type="InParanoid" id="Q89HK5"/>
<reference evidence="3" key="1">
    <citation type="journal article" date="2002" name="DNA Res.">
        <title>Complete genomic sequence of nitrogen-fixing symbiotic bacterium Bradyrhizobium japonicum USDA110.</title>
        <authorList>
            <person name="Kaneko T."/>
            <person name="Nakamura Y."/>
            <person name="Sato S."/>
            <person name="Minamisawa K."/>
            <person name="Uchiumi T."/>
            <person name="Sasamoto S."/>
            <person name="Watanabe A."/>
            <person name="Idesawa K."/>
            <person name="Iriguchi M."/>
            <person name="Kawashima K."/>
            <person name="Kohara M."/>
            <person name="Matsumoto M."/>
            <person name="Shimpo S."/>
            <person name="Tsuruoka H."/>
            <person name="Wada T."/>
            <person name="Yamada M."/>
            <person name="Tabata S."/>
        </authorList>
    </citation>
    <scope>NUCLEOTIDE SEQUENCE [LARGE SCALE GENOMIC DNA]</scope>
    <source>
        <strain evidence="3">JCM 10833 / BCRC 13528 / IAM 13628 / NBRC 14792 / USDA 110</strain>
    </source>
</reference>
<dbReference type="HOGENOM" id="CLU_1419038_0_0_5"/>
<evidence type="ECO:0000256" key="1">
    <source>
        <dbReference type="SAM" id="MobiDB-lite"/>
    </source>
</evidence>
<protein>
    <submittedName>
        <fullName evidence="2">Blr5985 protein</fullName>
    </submittedName>
</protein>
<accession>Q89HK5</accession>
<keyword evidence="3" id="KW-1185">Reference proteome</keyword>
<sequence length="191" mass="21116">MSLPACQNVGAISVSVYAQPKGESTGNGAATGGLGDVARPEHGRQAQSNLSLWQPESLTVGKDNTLSSNARVAARPRILALPLRLPYDRNRLLDVVSAGTSAYPGPTPCFNDRSLAFLQTRRPFRRGTADVRWQTKARAFVEDRISRTRRCPRDRSAGRFDRLRRLRRNPRAHSQERHRGNLQGAATHHAS</sequence>